<dbReference type="AlphaFoldDB" id="A0A4Y7SLF1"/>
<feature type="compositionally biased region" description="Basic residues" evidence="1">
    <location>
        <begin position="209"/>
        <end position="226"/>
    </location>
</feature>
<gene>
    <name evidence="2" type="ORF">FA13DRAFT_1715899</name>
</gene>
<reference evidence="2 3" key="1">
    <citation type="journal article" date="2019" name="Nat. Ecol. Evol.">
        <title>Megaphylogeny resolves global patterns of mushroom evolution.</title>
        <authorList>
            <person name="Varga T."/>
            <person name="Krizsan K."/>
            <person name="Foldi C."/>
            <person name="Dima B."/>
            <person name="Sanchez-Garcia M."/>
            <person name="Sanchez-Ramirez S."/>
            <person name="Szollosi G.J."/>
            <person name="Szarkandi J.G."/>
            <person name="Papp V."/>
            <person name="Albert L."/>
            <person name="Andreopoulos W."/>
            <person name="Angelini C."/>
            <person name="Antonin V."/>
            <person name="Barry K.W."/>
            <person name="Bougher N.L."/>
            <person name="Buchanan P."/>
            <person name="Buyck B."/>
            <person name="Bense V."/>
            <person name="Catcheside P."/>
            <person name="Chovatia M."/>
            <person name="Cooper J."/>
            <person name="Damon W."/>
            <person name="Desjardin D."/>
            <person name="Finy P."/>
            <person name="Geml J."/>
            <person name="Haridas S."/>
            <person name="Hughes K."/>
            <person name="Justo A."/>
            <person name="Karasinski D."/>
            <person name="Kautmanova I."/>
            <person name="Kiss B."/>
            <person name="Kocsube S."/>
            <person name="Kotiranta H."/>
            <person name="LaButti K.M."/>
            <person name="Lechner B.E."/>
            <person name="Liimatainen K."/>
            <person name="Lipzen A."/>
            <person name="Lukacs Z."/>
            <person name="Mihaltcheva S."/>
            <person name="Morgado L.N."/>
            <person name="Niskanen T."/>
            <person name="Noordeloos M.E."/>
            <person name="Ohm R.A."/>
            <person name="Ortiz-Santana B."/>
            <person name="Ovrebo C."/>
            <person name="Racz N."/>
            <person name="Riley R."/>
            <person name="Savchenko A."/>
            <person name="Shiryaev A."/>
            <person name="Soop K."/>
            <person name="Spirin V."/>
            <person name="Szebenyi C."/>
            <person name="Tomsovsky M."/>
            <person name="Tulloss R.E."/>
            <person name="Uehling J."/>
            <person name="Grigoriev I.V."/>
            <person name="Vagvolgyi C."/>
            <person name="Papp T."/>
            <person name="Martin F.M."/>
            <person name="Miettinen O."/>
            <person name="Hibbett D.S."/>
            <person name="Nagy L.G."/>
        </authorList>
    </citation>
    <scope>NUCLEOTIDE SEQUENCE [LARGE SCALE GENOMIC DNA]</scope>
    <source>
        <strain evidence="2 3">FP101781</strain>
    </source>
</reference>
<keyword evidence="3" id="KW-1185">Reference proteome</keyword>
<evidence type="ECO:0000313" key="3">
    <source>
        <dbReference type="Proteomes" id="UP000298030"/>
    </source>
</evidence>
<evidence type="ECO:0000256" key="1">
    <source>
        <dbReference type="SAM" id="MobiDB-lite"/>
    </source>
</evidence>
<feature type="region of interest" description="Disordered" evidence="1">
    <location>
        <begin position="188"/>
        <end position="282"/>
    </location>
</feature>
<comment type="caution">
    <text evidence="2">The sequence shown here is derived from an EMBL/GenBank/DDBJ whole genome shotgun (WGS) entry which is preliminary data.</text>
</comment>
<name>A0A4Y7SLF1_COPMI</name>
<dbReference type="EMBL" id="QPFP01000087">
    <property type="protein sequence ID" value="TEB22700.1"/>
    <property type="molecule type" value="Genomic_DNA"/>
</dbReference>
<organism evidence="2 3">
    <name type="scientific">Coprinellus micaceus</name>
    <name type="common">Glistening ink-cap mushroom</name>
    <name type="synonym">Coprinus micaceus</name>
    <dbReference type="NCBI Taxonomy" id="71717"/>
    <lineage>
        <taxon>Eukaryota</taxon>
        <taxon>Fungi</taxon>
        <taxon>Dikarya</taxon>
        <taxon>Basidiomycota</taxon>
        <taxon>Agaricomycotina</taxon>
        <taxon>Agaricomycetes</taxon>
        <taxon>Agaricomycetidae</taxon>
        <taxon>Agaricales</taxon>
        <taxon>Agaricineae</taxon>
        <taxon>Psathyrellaceae</taxon>
        <taxon>Coprinellus</taxon>
    </lineage>
</organism>
<sequence length="282" mass="30814">MFRGSKQCMSYIRTQAGNRPLTSSTLVLKHILPSLLAPFKHSRVSMSSILLLDTDLRPQPRGLQSLTTARTGSARWAVSRHPPLPNIEPLLSESQLGIRPEAPTKQYIIGTSQSYSSADARKLEVDNRKISRALTEGSRNGLQGWDGRNGRDGMGGQAEYACCTRLRKDSGDVFAYFSPTKKIFGEEGLGRLNRDPTSSGGMLRSSKPGARKSRTSRPMASKKGRFHAAGSQSEVSQASPLRRRSSHHLGVGSRVEPLRFNAASKSEAKPPQCGTARTPRRS</sequence>
<feature type="compositionally biased region" description="Polar residues" evidence="1">
    <location>
        <begin position="230"/>
        <end position="239"/>
    </location>
</feature>
<protein>
    <submittedName>
        <fullName evidence="2">Uncharacterized protein</fullName>
    </submittedName>
</protein>
<accession>A0A4Y7SLF1</accession>
<proteinExistence type="predicted"/>
<dbReference type="Proteomes" id="UP000298030">
    <property type="component" value="Unassembled WGS sequence"/>
</dbReference>
<evidence type="ECO:0000313" key="2">
    <source>
        <dbReference type="EMBL" id="TEB22700.1"/>
    </source>
</evidence>